<dbReference type="Gene3D" id="3.90.550.50">
    <property type="match status" value="1"/>
</dbReference>
<dbReference type="GO" id="GO:0008375">
    <property type="term" value="F:acetylglucosaminyltransferase activity"/>
    <property type="evidence" value="ECO:0000318"/>
    <property type="project" value="GO_Central"/>
</dbReference>
<reference evidence="3" key="1">
    <citation type="journal article" date="2013" name="Science">
        <title>The Amborella genome and the evolution of flowering plants.</title>
        <authorList>
            <consortium name="Amborella Genome Project"/>
        </authorList>
    </citation>
    <scope>NUCLEOTIDE SEQUENCE [LARGE SCALE GENOMIC DNA]</scope>
</reference>
<dbReference type="InterPro" id="IPR006740">
    <property type="entry name" value="DUF604"/>
</dbReference>
<evidence type="ECO:0000313" key="2">
    <source>
        <dbReference type="EMBL" id="ERN12051.1"/>
    </source>
</evidence>
<dbReference type="eggNOG" id="KOG2246">
    <property type="taxonomic scope" value="Eukaryota"/>
</dbReference>
<proteinExistence type="predicted"/>
<keyword evidence="3" id="KW-1185">Reference proteome</keyword>
<keyword evidence="1" id="KW-0812">Transmembrane</keyword>
<keyword evidence="1" id="KW-1133">Transmembrane helix</keyword>
<evidence type="ECO:0000256" key="1">
    <source>
        <dbReference type="SAM" id="Phobius"/>
    </source>
</evidence>
<dbReference type="Gramene" id="ERN12051">
    <property type="protein sequence ID" value="ERN12051"/>
    <property type="gene ID" value="AMTR_s00035p00105030"/>
</dbReference>
<keyword evidence="1" id="KW-0472">Membrane</keyword>
<evidence type="ECO:0000313" key="3">
    <source>
        <dbReference type="Proteomes" id="UP000017836"/>
    </source>
</evidence>
<dbReference type="EMBL" id="KI392639">
    <property type="protein sequence ID" value="ERN12051.1"/>
    <property type="molecule type" value="Genomic_DNA"/>
</dbReference>
<dbReference type="Proteomes" id="UP000017836">
    <property type="component" value="Unassembled WGS sequence"/>
</dbReference>
<feature type="transmembrane region" description="Helical" evidence="1">
    <location>
        <begin position="24"/>
        <end position="45"/>
    </location>
</feature>
<name>W1PWB7_AMBTC</name>
<gene>
    <name evidence="2" type="ORF">AMTR_s00035p00105030</name>
</gene>
<dbReference type="OMA" id="INIRRCG"/>
<dbReference type="HOGENOM" id="CLU_029819_2_0_1"/>
<dbReference type="PANTHER" id="PTHR10811">
    <property type="entry name" value="FRINGE-RELATED"/>
    <property type="match status" value="1"/>
</dbReference>
<protein>
    <submittedName>
        <fullName evidence="2">Uncharacterized protein</fullName>
    </submittedName>
</protein>
<dbReference type="AlphaFoldDB" id="W1PWB7"/>
<accession>W1PWB7</accession>
<dbReference type="Pfam" id="PF04646">
    <property type="entry name" value="DUF604"/>
    <property type="match status" value="1"/>
</dbReference>
<dbReference type="OrthoDB" id="421979at2759"/>
<feature type="transmembrane region" description="Helical" evidence="1">
    <location>
        <begin position="195"/>
        <end position="218"/>
    </location>
</feature>
<sequence length="469" mass="53464">MPFDNRSSSGRCGKSLLPFSSLKANLLLFSTSLCLLLIFLFHPWLHCFMNTNHPPPFTSPHHIVFGIASSFKTWPPRSSYVRLWWKNTMRGYAWLDRLPPQSETLTSSPLPQLKLSEDTSAFSYTYKGGLRSAIRVSRIVTESFRLGLDDVRWFVMGDDDTVFCVENLVRVLRKYDHRGLYYVGANSESVEQNDMYAFGMAFGGGGFAISYGLARVLARVMDSCLRRYPHVYGSDARIYACVSELGVGLTAEAGFHQVDIRGNVFGFLSSHPLEPLVSLHHVDTVEPIFPNMTRIQALERLYKAIGFDPSRVLQRTVCYDKSKAWTISVSWGYSVQVFDGIVLFPDLLPLQRTFMPWRRGRTNGSAPYMFNTQEFPRDPCKRPATFFLDKVNTYSDKIISKYSRHMMVNCNFRRNSARNLGQIIVHSEKQDSDLNQMRRRDCCGVLPSSYDNVMEIGIKKCGPEEMISA</sequence>
<dbReference type="FunFam" id="3.90.550.50:FF:000006">
    <property type="entry name" value="Fringe-related protein-like"/>
    <property type="match status" value="1"/>
</dbReference>
<organism evidence="2 3">
    <name type="scientific">Amborella trichopoda</name>
    <dbReference type="NCBI Taxonomy" id="13333"/>
    <lineage>
        <taxon>Eukaryota</taxon>
        <taxon>Viridiplantae</taxon>
        <taxon>Streptophyta</taxon>
        <taxon>Embryophyta</taxon>
        <taxon>Tracheophyta</taxon>
        <taxon>Spermatophyta</taxon>
        <taxon>Magnoliopsida</taxon>
        <taxon>Amborellales</taxon>
        <taxon>Amborellaceae</taxon>
        <taxon>Amborella</taxon>
    </lineage>
</organism>
<dbReference type="STRING" id="13333.W1PWB7"/>